<comment type="subcellular location">
    <subcellularLocation>
        <location evidence="1">Nucleus</location>
    </subcellularLocation>
</comment>
<comment type="similarity">
    <text evidence="2">Belongs to the DNA repair metallo-beta-lactamase (DRMBL) family.</text>
</comment>
<gene>
    <name evidence="8" type="ORF">E3P99_01924</name>
</gene>
<dbReference type="GO" id="GO:0036297">
    <property type="term" value="P:interstrand cross-link repair"/>
    <property type="evidence" value="ECO:0007669"/>
    <property type="project" value="TreeGrafter"/>
</dbReference>
<dbReference type="GO" id="GO:0035312">
    <property type="term" value="F:5'-3' DNA exonuclease activity"/>
    <property type="evidence" value="ECO:0007669"/>
    <property type="project" value="TreeGrafter"/>
</dbReference>
<dbReference type="Gene3D" id="3.40.50.12650">
    <property type="match status" value="1"/>
</dbReference>
<dbReference type="GO" id="GO:0006303">
    <property type="term" value="P:double-strand break repair via nonhomologous end joining"/>
    <property type="evidence" value="ECO:0007669"/>
    <property type="project" value="TreeGrafter"/>
</dbReference>
<sequence length="598" mass="66167">MECPVCNTNLVDHDDAAANHHVNTCLDAAQAPDPVPVAIEDSDDSDSDIEIVAKEDTKNGVKEESKVEREVSVKAEGSALDSLSKDTEDTKDASEPPAKKQKVSAFNVLMSSNKEQQQLNHTQITQATLPKQQRQPPFYKILQGMPIAVDAFAFGTIPNITAYFLTHAHSDHYQSLSKNWTGGLIYCSEITANLVHHICGVSRDYLRPLSNNTKHVIPDTDGVTVTLIDANHCPGSSIIVFEGKQTIDAVPTSYNSPWIGSQRTFRYLHCGDFRASPAHINHPAIHGTKFDIIYLDTTYLNPVYSFPPQPQVIDACRDLVLANLRGEMQVNGSMLDMIKSGFKKVSDSVTGSVSEAGEAGEAVGESAVVKSEGDVKPSTSTTSQLPKDVLVVVGTYSIGKERIVKAIAHSLNSKVFADRRRQLLLRNEEDEELNALLTEDPYAAQVHIQGLGGVTINTLPDYIAKFKGHFSRVIGIKPTGWTYKNPDGSSSTNTNLSIEYILKRDLSRWYTYKNIFSTRGSNDYVSCYGVPYSEHSSFTELTCFALSIDHNRIIATVNTAKPASRLRMKNWFDAWLAERKKRCDRGEFTVKARAEDFW</sequence>
<feature type="domain" description="DNA repair metallo-beta-lactamase" evidence="7">
    <location>
        <begin position="432"/>
        <end position="559"/>
    </location>
</feature>
<dbReference type="Pfam" id="PF07522">
    <property type="entry name" value="DRMBL"/>
    <property type="match status" value="1"/>
</dbReference>
<evidence type="ECO:0000259" key="7">
    <source>
        <dbReference type="Pfam" id="PF07522"/>
    </source>
</evidence>
<evidence type="ECO:0000256" key="4">
    <source>
        <dbReference type="ARBA" id="ARBA00023204"/>
    </source>
</evidence>
<feature type="compositionally biased region" description="Basic and acidic residues" evidence="6">
    <location>
        <begin position="83"/>
        <end position="98"/>
    </location>
</feature>
<evidence type="ECO:0000256" key="6">
    <source>
        <dbReference type="SAM" id="MobiDB-lite"/>
    </source>
</evidence>
<keyword evidence="9" id="KW-1185">Reference proteome</keyword>
<evidence type="ECO:0000313" key="8">
    <source>
        <dbReference type="EMBL" id="TIA89778.1"/>
    </source>
</evidence>
<name>A0A4T0FN68_9BASI</name>
<keyword evidence="3" id="KW-0227">DNA damage</keyword>
<organism evidence="8 9">
    <name type="scientific">Wallemia hederae</name>
    <dbReference type="NCBI Taxonomy" id="1540922"/>
    <lineage>
        <taxon>Eukaryota</taxon>
        <taxon>Fungi</taxon>
        <taxon>Dikarya</taxon>
        <taxon>Basidiomycota</taxon>
        <taxon>Wallemiomycotina</taxon>
        <taxon>Wallemiomycetes</taxon>
        <taxon>Wallemiales</taxon>
        <taxon>Wallemiaceae</taxon>
        <taxon>Wallemia</taxon>
    </lineage>
</organism>
<dbReference type="GO" id="GO:0003684">
    <property type="term" value="F:damaged DNA binding"/>
    <property type="evidence" value="ECO:0007669"/>
    <property type="project" value="TreeGrafter"/>
</dbReference>
<feature type="region of interest" description="Disordered" evidence="6">
    <location>
        <begin position="54"/>
        <end position="102"/>
    </location>
</feature>
<dbReference type="OrthoDB" id="262529at2759"/>
<dbReference type="PANTHER" id="PTHR23240">
    <property type="entry name" value="DNA CROSS-LINK REPAIR PROTEIN PSO2/SNM1-RELATED"/>
    <property type="match status" value="1"/>
</dbReference>
<evidence type="ECO:0000256" key="5">
    <source>
        <dbReference type="ARBA" id="ARBA00023242"/>
    </source>
</evidence>
<reference evidence="8 9" key="1">
    <citation type="submission" date="2019-03" db="EMBL/GenBank/DDBJ databases">
        <title>Sequencing 23 genomes of Wallemia ichthyophaga.</title>
        <authorList>
            <person name="Gostincar C."/>
        </authorList>
    </citation>
    <scope>NUCLEOTIDE SEQUENCE [LARGE SCALE GENOMIC DNA]</scope>
    <source>
        <strain evidence="8 9">EXF-5753</strain>
    </source>
</reference>
<protein>
    <recommendedName>
        <fullName evidence="7">DNA repair metallo-beta-lactamase domain-containing protein</fullName>
    </recommendedName>
</protein>
<dbReference type="Proteomes" id="UP000310189">
    <property type="component" value="Unassembled WGS sequence"/>
</dbReference>
<dbReference type="CDD" id="cd16273">
    <property type="entry name" value="SNM1A-1C-like_MBL-fold"/>
    <property type="match status" value="1"/>
</dbReference>
<dbReference type="AlphaFoldDB" id="A0A4T0FN68"/>
<dbReference type="InterPro" id="IPR036866">
    <property type="entry name" value="RibonucZ/Hydroxyglut_hydro"/>
</dbReference>
<dbReference type="SUPFAM" id="SSF56281">
    <property type="entry name" value="Metallo-hydrolase/oxidoreductase"/>
    <property type="match status" value="1"/>
</dbReference>
<feature type="region of interest" description="Disordered" evidence="6">
    <location>
        <begin position="363"/>
        <end position="382"/>
    </location>
</feature>
<evidence type="ECO:0000256" key="3">
    <source>
        <dbReference type="ARBA" id="ARBA00022763"/>
    </source>
</evidence>
<evidence type="ECO:0000313" key="9">
    <source>
        <dbReference type="Proteomes" id="UP000310189"/>
    </source>
</evidence>
<dbReference type="Gene3D" id="3.60.15.10">
    <property type="entry name" value="Ribonuclease Z/Hydroxyacylglutathione hydrolase-like"/>
    <property type="match status" value="1"/>
</dbReference>
<dbReference type="PANTHER" id="PTHR23240:SF6">
    <property type="entry name" value="DNA CROSS-LINK REPAIR 1A PROTEIN"/>
    <property type="match status" value="1"/>
</dbReference>
<keyword evidence="5" id="KW-0539">Nucleus</keyword>
<evidence type="ECO:0000256" key="2">
    <source>
        <dbReference type="ARBA" id="ARBA00010304"/>
    </source>
</evidence>
<dbReference type="InterPro" id="IPR011084">
    <property type="entry name" value="DRMBL"/>
</dbReference>
<evidence type="ECO:0000256" key="1">
    <source>
        <dbReference type="ARBA" id="ARBA00004123"/>
    </source>
</evidence>
<keyword evidence="4" id="KW-0234">DNA repair</keyword>
<proteinExistence type="inferred from homology"/>
<dbReference type="GO" id="GO:0005634">
    <property type="term" value="C:nucleus"/>
    <property type="evidence" value="ECO:0007669"/>
    <property type="project" value="UniProtKB-SubCell"/>
</dbReference>
<accession>A0A4T0FN68</accession>
<feature type="compositionally biased region" description="Basic and acidic residues" evidence="6">
    <location>
        <begin position="54"/>
        <end position="73"/>
    </location>
</feature>
<comment type="caution">
    <text evidence="8">The sequence shown here is derived from an EMBL/GenBank/DDBJ whole genome shotgun (WGS) entry which is preliminary data.</text>
</comment>
<dbReference type="EMBL" id="SPNW01000024">
    <property type="protein sequence ID" value="TIA89778.1"/>
    <property type="molecule type" value="Genomic_DNA"/>
</dbReference>